<dbReference type="PROSITE" id="PS00512">
    <property type="entry name" value="ALPHA_GALACTOSIDASE"/>
    <property type="match status" value="1"/>
</dbReference>
<dbReference type="Gene3D" id="3.20.20.70">
    <property type="entry name" value="Aldolase class I"/>
    <property type="match status" value="1"/>
</dbReference>
<evidence type="ECO:0000256" key="1">
    <source>
        <dbReference type="ARBA" id="ARBA00001255"/>
    </source>
</evidence>
<dbReference type="PANTHER" id="PTHR43053">
    <property type="entry name" value="GLYCOSIDASE FAMILY 31"/>
    <property type="match status" value="1"/>
</dbReference>
<protein>
    <recommendedName>
        <fullName evidence="2">alpha-galactosidase</fullName>
        <ecNumber evidence="2">3.2.1.22</ecNumber>
    </recommendedName>
</protein>
<dbReference type="InterPro" id="IPR013780">
    <property type="entry name" value="Glyco_hydro_b"/>
</dbReference>
<dbReference type="InterPro" id="IPR002252">
    <property type="entry name" value="Glyco_hydro_36"/>
</dbReference>
<dbReference type="CDD" id="cd14791">
    <property type="entry name" value="GH36"/>
    <property type="match status" value="1"/>
</dbReference>
<evidence type="ECO:0000313" key="7">
    <source>
        <dbReference type="EMBL" id="GAA5128858.1"/>
    </source>
</evidence>
<feature type="domain" description="Glycosyl hydrolase family 36 C-terminal" evidence="5">
    <location>
        <begin position="628"/>
        <end position="706"/>
    </location>
</feature>
<evidence type="ECO:0000256" key="3">
    <source>
        <dbReference type="ARBA" id="ARBA00022801"/>
    </source>
</evidence>
<dbReference type="InterPro" id="IPR038417">
    <property type="entry name" value="Alpga-gal_N_sf"/>
</dbReference>
<dbReference type="RefSeq" id="WP_345607600.1">
    <property type="nucleotide sequence ID" value="NZ_BAABJO010000019.1"/>
</dbReference>
<keyword evidence="8" id="KW-1185">Reference proteome</keyword>
<dbReference type="InterPro" id="IPR031704">
    <property type="entry name" value="Glyco_hydro_36_N"/>
</dbReference>
<evidence type="ECO:0000259" key="5">
    <source>
        <dbReference type="Pfam" id="PF16874"/>
    </source>
</evidence>
<dbReference type="InterPro" id="IPR013785">
    <property type="entry name" value="Aldolase_TIM"/>
</dbReference>
<dbReference type="Gene3D" id="2.70.98.60">
    <property type="entry name" value="alpha-galactosidase from lactobacil brevis"/>
    <property type="match status" value="1"/>
</dbReference>
<evidence type="ECO:0000256" key="2">
    <source>
        <dbReference type="ARBA" id="ARBA00012755"/>
    </source>
</evidence>
<accession>A0ABP9NNX3</accession>
<dbReference type="InterPro" id="IPR017853">
    <property type="entry name" value="GH"/>
</dbReference>
<dbReference type="SUPFAM" id="SSF51445">
    <property type="entry name" value="(Trans)glycosidases"/>
    <property type="match status" value="1"/>
</dbReference>
<sequence>MTQPQPAAEPIHLRAAGVSVVLVADGGRLPAVLHWGADLGELTAADLTELAGAGEPATVPNDLDQVTRAGILAEHAAGWNGRPGLAGQRAGRAWSPLFTLADLAVEHSADGGGRVRATGRDAEAGLDVRLELELLPSGVLRQRATVAVPAEADAEPFVVDGLVLTLAVPPVATELFDLAGRWGRERAPQRAPFVVGIHSRENRRGRTGPDAPLILAAGSPGFGNSSGEVWAVHVAWSGNHVTYAERLSTGAAVLGGGELLLPGEVRLRPGESYTGPWVYAAHATDGLDGIAARFHRMLRSRPHHPAQPRPVVLNTWEAVYFDHDLDRLVELARVGADVGVERYVLDDGWFRHRRDDTAGLGDWYVDEEVWPDGLHPLVREVRRRGMEFGLWVEPEMVNPDSDLARAHPDWILRTGGRLPIPSRHQQVLDLAHPDAYAFILERLDALLGEYPISYLKWDHNRDLVDAGHGPEGVPGVHAQTLAVYRLIDELRARHPGVEIESCSSGGLRVDLEILERTDRIWGSDMTDPLERQQIQRWTTQLLPPELVGSHVAAPRSHSTARTHDLSFRAGTALFGSFGIEWDVTTTGPGERKELAAWVQLYKDVRGLIHTGTVVRADQHDPSFALHGAVAPDRSDALYALVQLATPLTSVPGQLRLPGLDPDRRYRVTTQPPGDRPVLRQRQAPGWLTRGVELPGRVLAGAGLRAPALNPEQLLLLRATEVAS</sequence>
<dbReference type="Pfam" id="PF16875">
    <property type="entry name" value="Glyco_hydro_36N"/>
    <property type="match status" value="1"/>
</dbReference>
<evidence type="ECO:0000259" key="6">
    <source>
        <dbReference type="Pfam" id="PF16875"/>
    </source>
</evidence>
<keyword evidence="4" id="KW-0326">Glycosidase</keyword>
<dbReference type="Gene3D" id="2.60.40.1180">
    <property type="entry name" value="Golgi alpha-mannosidase II"/>
    <property type="match status" value="1"/>
</dbReference>
<gene>
    <name evidence="7" type="ORF">GCM10023320_48520</name>
</gene>
<dbReference type="EMBL" id="BAABJO010000019">
    <property type="protein sequence ID" value="GAA5128858.1"/>
    <property type="molecule type" value="Genomic_DNA"/>
</dbReference>
<keyword evidence="3" id="KW-0378">Hydrolase</keyword>
<comment type="caution">
    <text evidence="7">The sequence shown here is derived from an EMBL/GenBank/DDBJ whole genome shotgun (WGS) entry which is preliminary data.</text>
</comment>
<dbReference type="InterPro" id="IPR031705">
    <property type="entry name" value="Glyco_hydro_36_C"/>
</dbReference>
<dbReference type="InterPro" id="IPR000111">
    <property type="entry name" value="Glyco_hydro_27/36_CS"/>
</dbReference>
<reference evidence="8" key="1">
    <citation type="journal article" date="2019" name="Int. J. Syst. Evol. Microbiol.">
        <title>The Global Catalogue of Microorganisms (GCM) 10K type strain sequencing project: providing services to taxonomists for standard genome sequencing and annotation.</title>
        <authorList>
            <consortium name="The Broad Institute Genomics Platform"/>
            <consortium name="The Broad Institute Genome Sequencing Center for Infectious Disease"/>
            <person name="Wu L."/>
            <person name="Ma J."/>
        </authorList>
    </citation>
    <scope>NUCLEOTIDE SEQUENCE [LARGE SCALE GENOMIC DNA]</scope>
    <source>
        <strain evidence="8">JCM 18302</strain>
    </source>
</reference>
<dbReference type="Pfam" id="PF02065">
    <property type="entry name" value="Melibiase"/>
    <property type="match status" value="1"/>
</dbReference>
<proteinExistence type="predicted"/>
<dbReference type="PRINTS" id="PR00743">
    <property type="entry name" value="GLHYDRLASE36"/>
</dbReference>
<comment type="catalytic activity">
    <reaction evidence="1">
        <text>Hydrolysis of terminal, non-reducing alpha-D-galactose residues in alpha-D-galactosides, including galactose oligosaccharides, galactomannans and galactolipids.</text>
        <dbReference type="EC" id="3.2.1.22"/>
    </reaction>
</comment>
<dbReference type="EC" id="3.2.1.22" evidence="2"/>
<dbReference type="PANTHER" id="PTHR43053:SF3">
    <property type="entry name" value="ALPHA-GALACTOSIDASE C-RELATED"/>
    <property type="match status" value="1"/>
</dbReference>
<dbReference type="Proteomes" id="UP001500804">
    <property type="component" value="Unassembled WGS sequence"/>
</dbReference>
<dbReference type="Pfam" id="PF16874">
    <property type="entry name" value="Glyco_hydro_36C"/>
    <property type="match status" value="1"/>
</dbReference>
<organism evidence="7 8">
    <name type="scientific">Pseudonocardia adelaidensis</name>
    <dbReference type="NCBI Taxonomy" id="648754"/>
    <lineage>
        <taxon>Bacteria</taxon>
        <taxon>Bacillati</taxon>
        <taxon>Actinomycetota</taxon>
        <taxon>Actinomycetes</taxon>
        <taxon>Pseudonocardiales</taxon>
        <taxon>Pseudonocardiaceae</taxon>
        <taxon>Pseudonocardia</taxon>
    </lineage>
</organism>
<name>A0ABP9NNX3_9PSEU</name>
<evidence type="ECO:0000256" key="4">
    <source>
        <dbReference type="ARBA" id="ARBA00023295"/>
    </source>
</evidence>
<evidence type="ECO:0000313" key="8">
    <source>
        <dbReference type="Proteomes" id="UP001500804"/>
    </source>
</evidence>
<feature type="domain" description="Glycosyl hydrolase family 36 N-terminal" evidence="6">
    <location>
        <begin position="29"/>
        <end position="267"/>
    </location>
</feature>
<dbReference type="InterPro" id="IPR050985">
    <property type="entry name" value="Alpha-glycosidase_related"/>
</dbReference>